<evidence type="ECO:0000256" key="4">
    <source>
        <dbReference type="ARBA" id="ARBA00022787"/>
    </source>
</evidence>
<evidence type="ECO:0000256" key="10">
    <source>
        <dbReference type="ARBA" id="ARBA00024323"/>
    </source>
</evidence>
<keyword evidence="8" id="KW-0472">Membrane</keyword>
<dbReference type="PANTHER" id="PTHR12497">
    <property type="entry name" value="TAZ PROTEIN TAFAZZIN"/>
    <property type="match status" value="1"/>
</dbReference>
<comment type="caution">
    <text evidence="15">The sequence shown here is derived from an EMBL/GenBank/DDBJ whole genome shotgun (WGS) entry which is preliminary data.</text>
</comment>
<dbReference type="GO" id="GO:0005743">
    <property type="term" value="C:mitochondrial inner membrane"/>
    <property type="evidence" value="ECO:0007669"/>
    <property type="project" value="UniProtKB-SubCell"/>
</dbReference>
<feature type="chain" id="PRO_5042082611" description="Tafazzin family protein" evidence="13">
    <location>
        <begin position="23"/>
        <end position="316"/>
    </location>
</feature>
<dbReference type="SMART" id="SM00563">
    <property type="entry name" value="PlsC"/>
    <property type="match status" value="1"/>
</dbReference>
<sequence>MSRLVSSATVAVVGLTCKAVLSSGFCSLTVNGLPILRNALESAARDRGQGVLTVANHISTLDDPVAWGILPAHYYFRSRTTRWALGASDIMFTNPFFSTFFRLGQTLETFRGNGIHQPAVDYAIEQLDKGGWVHLYGEGKVNQPHTYPQDEKGLAHLPRFKWGVGRMVMESTTPPVIIPMWLTGFDQLMPEGRAFPYKYFPRPGAELSVTFGDPIPADTIRQGLLPSTSPLSSDVLDPSLVKAGEEAKGWAGEDVRRNMDQRKLEMSEAGESPARLRSTAEELPLIRSRVTSIIHDAVEDLGRSVSGRLLCAPRRR</sequence>
<dbReference type="InterPro" id="IPR000872">
    <property type="entry name" value="Tafazzin"/>
</dbReference>
<comment type="similarity">
    <text evidence="2 12">Belongs to the taffazin family.</text>
</comment>
<evidence type="ECO:0000256" key="8">
    <source>
        <dbReference type="ARBA" id="ARBA00023136"/>
    </source>
</evidence>
<evidence type="ECO:0000256" key="13">
    <source>
        <dbReference type="SAM" id="SignalP"/>
    </source>
</evidence>
<protein>
    <recommendedName>
        <fullName evidence="12">Tafazzin family protein</fullName>
    </recommendedName>
</protein>
<evidence type="ECO:0000256" key="5">
    <source>
        <dbReference type="ARBA" id="ARBA00022792"/>
    </source>
</evidence>
<gene>
    <name evidence="15" type="ORF">NP233_g1711</name>
</gene>
<dbReference type="CDD" id="cd07989">
    <property type="entry name" value="LPLAT_AGPAT-like"/>
    <property type="match status" value="1"/>
</dbReference>
<evidence type="ECO:0000256" key="9">
    <source>
        <dbReference type="ARBA" id="ARBA00023315"/>
    </source>
</evidence>
<name>A0AAD5VZM0_9AGAR</name>
<evidence type="ECO:0000256" key="12">
    <source>
        <dbReference type="RuleBase" id="RU365062"/>
    </source>
</evidence>
<keyword evidence="9" id="KW-0012">Acyltransferase</keyword>
<dbReference type="EMBL" id="JANIEX010000065">
    <property type="protein sequence ID" value="KAJ3574527.1"/>
    <property type="molecule type" value="Genomic_DNA"/>
</dbReference>
<accession>A0AAD5VZM0</accession>
<evidence type="ECO:0000259" key="14">
    <source>
        <dbReference type="SMART" id="SM00563"/>
    </source>
</evidence>
<dbReference type="GO" id="GO:0035965">
    <property type="term" value="P:cardiolipin acyl-chain remodeling"/>
    <property type="evidence" value="ECO:0007669"/>
    <property type="project" value="TreeGrafter"/>
</dbReference>
<feature type="signal peptide" evidence="13">
    <location>
        <begin position="1"/>
        <end position="22"/>
    </location>
</feature>
<dbReference type="Proteomes" id="UP001213000">
    <property type="component" value="Unassembled WGS sequence"/>
</dbReference>
<evidence type="ECO:0000313" key="15">
    <source>
        <dbReference type="EMBL" id="KAJ3574527.1"/>
    </source>
</evidence>
<evidence type="ECO:0000256" key="7">
    <source>
        <dbReference type="ARBA" id="ARBA00023128"/>
    </source>
</evidence>
<dbReference type="InterPro" id="IPR002123">
    <property type="entry name" value="Plipid/glycerol_acylTrfase"/>
</dbReference>
<dbReference type="GO" id="GO:0007007">
    <property type="term" value="P:inner mitochondrial membrane organization"/>
    <property type="evidence" value="ECO:0007669"/>
    <property type="project" value="TreeGrafter"/>
</dbReference>
<evidence type="ECO:0000313" key="16">
    <source>
        <dbReference type="Proteomes" id="UP001213000"/>
    </source>
</evidence>
<dbReference type="Pfam" id="PF01553">
    <property type="entry name" value="Acyltransferase"/>
    <property type="match status" value="1"/>
</dbReference>
<keyword evidence="5" id="KW-0999">Mitochondrion inner membrane</keyword>
<feature type="domain" description="Phospholipid/glycerol acyltransferase" evidence="14">
    <location>
        <begin position="51"/>
        <end position="185"/>
    </location>
</feature>
<dbReference type="GO" id="GO:0005741">
    <property type="term" value="C:mitochondrial outer membrane"/>
    <property type="evidence" value="ECO:0007669"/>
    <property type="project" value="UniProtKB-SubCell"/>
</dbReference>
<dbReference type="PRINTS" id="PR00979">
    <property type="entry name" value="TAFAZZIN"/>
</dbReference>
<keyword evidence="13" id="KW-0732">Signal</keyword>
<keyword evidence="16" id="KW-1185">Reference proteome</keyword>
<proteinExistence type="inferred from homology"/>
<evidence type="ECO:0000256" key="1">
    <source>
        <dbReference type="ARBA" id="ARBA00004137"/>
    </source>
</evidence>
<evidence type="ECO:0000256" key="3">
    <source>
        <dbReference type="ARBA" id="ARBA00022679"/>
    </source>
</evidence>
<evidence type="ECO:0000256" key="6">
    <source>
        <dbReference type="ARBA" id="ARBA00023098"/>
    </source>
</evidence>
<keyword evidence="7" id="KW-0496">Mitochondrion</keyword>
<keyword evidence="3" id="KW-0808">Transferase</keyword>
<dbReference type="GO" id="GO:0047184">
    <property type="term" value="F:1-acylglycerophosphocholine O-acyltransferase activity"/>
    <property type="evidence" value="ECO:0007669"/>
    <property type="project" value="TreeGrafter"/>
</dbReference>
<organism evidence="15 16">
    <name type="scientific">Leucocoprinus birnbaumii</name>
    <dbReference type="NCBI Taxonomy" id="56174"/>
    <lineage>
        <taxon>Eukaryota</taxon>
        <taxon>Fungi</taxon>
        <taxon>Dikarya</taxon>
        <taxon>Basidiomycota</taxon>
        <taxon>Agaricomycotina</taxon>
        <taxon>Agaricomycetes</taxon>
        <taxon>Agaricomycetidae</taxon>
        <taxon>Agaricales</taxon>
        <taxon>Agaricineae</taxon>
        <taxon>Agaricaceae</taxon>
        <taxon>Leucocoprinus</taxon>
    </lineage>
</organism>
<dbReference type="PANTHER" id="PTHR12497:SF0">
    <property type="entry name" value="TAFAZZIN"/>
    <property type="match status" value="1"/>
</dbReference>
<dbReference type="AlphaFoldDB" id="A0AAD5VZM0"/>
<comment type="catalytic activity">
    <reaction evidence="11">
        <text>1'-[1,2-diacyl-sn-glycero-3-phospho],3'-[1-acyl-sn-glycero-3-phospho]-glycerol + a 1,2-diacyl-sn-glycero-3-phosphocholine = a cardiolipin + a 1-acyl-sn-glycero-3-phosphocholine</text>
        <dbReference type="Rhea" id="RHEA:33731"/>
        <dbReference type="ChEBI" id="CHEBI:57643"/>
        <dbReference type="ChEBI" id="CHEBI:58168"/>
        <dbReference type="ChEBI" id="CHEBI:62237"/>
        <dbReference type="ChEBI" id="CHEBI:64743"/>
    </reaction>
    <physiologicalReaction direction="left-to-right" evidence="11">
        <dbReference type="Rhea" id="RHEA:33732"/>
    </physiologicalReaction>
    <physiologicalReaction direction="right-to-left" evidence="11">
        <dbReference type="Rhea" id="RHEA:33733"/>
    </physiologicalReaction>
</comment>
<evidence type="ECO:0000256" key="2">
    <source>
        <dbReference type="ARBA" id="ARBA00010524"/>
    </source>
</evidence>
<keyword evidence="6" id="KW-0443">Lipid metabolism</keyword>
<evidence type="ECO:0000256" key="11">
    <source>
        <dbReference type="ARBA" id="ARBA00047906"/>
    </source>
</evidence>
<comment type="subcellular location">
    <subcellularLocation>
        <location evidence="1">Mitochondrion inner membrane</location>
        <topology evidence="1">Peripheral membrane protein</topology>
        <orientation evidence="1">Intermembrane side</orientation>
    </subcellularLocation>
    <subcellularLocation>
        <location evidence="10">Mitochondrion outer membrane</location>
        <topology evidence="10">Peripheral membrane protein</topology>
        <orientation evidence="10">Intermembrane side</orientation>
    </subcellularLocation>
</comment>
<reference evidence="15" key="1">
    <citation type="submission" date="2022-07" db="EMBL/GenBank/DDBJ databases">
        <title>Genome Sequence of Leucocoprinus birnbaumii.</title>
        <authorList>
            <person name="Buettner E."/>
        </authorList>
    </citation>
    <scope>NUCLEOTIDE SEQUENCE</scope>
    <source>
        <strain evidence="15">VT141</strain>
    </source>
</reference>
<keyword evidence="4" id="KW-1000">Mitochondrion outer membrane</keyword>
<dbReference type="SUPFAM" id="SSF69593">
    <property type="entry name" value="Glycerol-3-phosphate (1)-acyltransferase"/>
    <property type="match status" value="1"/>
</dbReference>